<feature type="compositionally biased region" description="Acidic residues" evidence="12">
    <location>
        <begin position="198"/>
        <end position="212"/>
    </location>
</feature>
<evidence type="ECO:0000256" key="9">
    <source>
        <dbReference type="ARBA" id="ARBA00023067"/>
    </source>
</evidence>
<sequence length="807" mass="89624">MARSQPLYDDEDEDYNTEPGTPKPYRSGVRKRLSEAYLPANDASFVSDSGARVINDDAAEKRKRRKSTKFATIDNAQAGPSNEGTDGDTSRIRKQKAQLKTVEAPLPESKEVMNLNYEEWMKLATDNKINATNTWDFALIDYFHDMSLLRNNDDNSINFQRASYTLDGCVKIWTSRVDSVGTETAKLANNLASGGSMDNDDDADSDNPDDDQVKEKKKKAHRSAATLVKDPSQLRTKKLELEFSVDPLFRKTCADFDEGGAQGLLMNHLSLGVGQDGGLRVVFDASDSVAKAEEEEVVEELEDLIDLSQLRRDFLPDLGVLDEMAICPSLEDFSFSKNSFHDDTTFFQDNTQVDDDDDDEENNDFGADHDMPIGYDATPAEDFFVGDDAVADDYGTGGFDMVGGDDDNSSTGAGPLGEGAAGEAGPFVPFDPRRIPDQRDLILAMTDENGGGTLDYFGEDFIRKNWAGPEHWKMRKTIRRPETDTTEKKARREKKEPNKIDFLAPRDPEKTVEDIAKELFAPPGKGASINLAGSNPGKKSKRKVKPKEKRDDHRLPDDMHFSSKQLVTLFLKPKFALKMRGRRLHNNDDVNGEVDANFWAQAAADQAAGRARGEDGDETADGGAIPFNTQFFHDDYDDGPGFDDPYDGDGVGPAAVDDEQDVLTSSLGQSRRVKPEFVKYAKRAKRVDVRKLKENIWKGLDITVPAKKSNDNEDNMDVDETEEPVLTEASEGRSFSSVISNLQKTYPRDKMEEISTSFCFICLLHLANEQGLKLQNETATDNDEADTKIGDIWNLKVYRDPDATAAA</sequence>
<dbReference type="InterPro" id="IPR022816">
    <property type="entry name" value="Condensin_barren_su2"/>
</dbReference>
<feature type="compositionally biased region" description="Basic and acidic residues" evidence="12">
    <location>
        <begin position="548"/>
        <end position="558"/>
    </location>
</feature>
<feature type="compositionally biased region" description="Basic and acidic residues" evidence="12">
    <location>
        <begin position="479"/>
        <end position="498"/>
    </location>
</feature>
<proteinExistence type="inferred from homology"/>
<keyword evidence="9 11" id="KW-0226">DNA condensation</keyword>
<evidence type="ECO:0000313" key="13">
    <source>
        <dbReference type="EMBL" id="KAK7445411.1"/>
    </source>
</evidence>
<evidence type="ECO:0000256" key="7">
    <source>
        <dbReference type="ARBA" id="ARBA00022618"/>
    </source>
</evidence>
<dbReference type="PANTHER" id="PTHR13108:SF9">
    <property type="entry name" value="CONDENSIN COMPLEX SUBUNIT 2"/>
    <property type="match status" value="1"/>
</dbReference>
<evidence type="ECO:0000256" key="6">
    <source>
        <dbReference type="ARBA" id="ARBA00022490"/>
    </source>
</evidence>
<feature type="compositionally biased region" description="Basic residues" evidence="12">
    <location>
        <begin position="538"/>
        <end position="547"/>
    </location>
</feature>
<protein>
    <recommendedName>
        <fullName evidence="4 11">Condensin complex subunit 2</fullName>
    </recommendedName>
</protein>
<feature type="region of interest" description="Disordered" evidence="12">
    <location>
        <begin position="1"/>
        <end position="29"/>
    </location>
</feature>
<evidence type="ECO:0000313" key="14">
    <source>
        <dbReference type="Proteomes" id="UP001498398"/>
    </source>
</evidence>
<feature type="compositionally biased region" description="Polar residues" evidence="12">
    <location>
        <begin position="74"/>
        <end position="84"/>
    </location>
</feature>
<feature type="region of interest" description="Disordered" evidence="12">
    <location>
        <begin position="405"/>
        <end position="432"/>
    </location>
</feature>
<feature type="region of interest" description="Disordered" evidence="12">
    <location>
        <begin position="191"/>
        <end position="225"/>
    </location>
</feature>
<keyword evidence="8 11" id="KW-0498">Mitosis</keyword>
<dbReference type="EMBL" id="JBANRG010000047">
    <property type="protein sequence ID" value="KAK7445411.1"/>
    <property type="molecule type" value="Genomic_DNA"/>
</dbReference>
<keyword evidence="7 11" id="KW-0132">Cell division</keyword>
<keyword evidence="5" id="KW-0158">Chromosome</keyword>
<comment type="caution">
    <text evidence="13">The sequence shown here is derived from an EMBL/GenBank/DDBJ whole genome shotgun (WGS) entry which is preliminary data.</text>
</comment>
<feature type="region of interest" description="Disordered" evidence="12">
    <location>
        <begin position="346"/>
        <end position="371"/>
    </location>
</feature>
<reference evidence="13 14" key="1">
    <citation type="submission" date="2024-01" db="EMBL/GenBank/DDBJ databases">
        <title>A draft genome for the cacao thread blight pathogen Marasmiellus scandens.</title>
        <authorList>
            <person name="Baruah I.K."/>
            <person name="Leung J."/>
            <person name="Bukari Y."/>
            <person name="Amoako-Attah I."/>
            <person name="Meinhardt L.W."/>
            <person name="Bailey B.A."/>
            <person name="Cohen S.P."/>
        </authorList>
    </citation>
    <scope>NUCLEOTIDE SEQUENCE [LARGE SCALE GENOMIC DNA]</scope>
    <source>
        <strain evidence="13 14">GH-19</strain>
    </source>
</reference>
<dbReference type="PIRSF" id="PIRSF017126">
    <property type="entry name" value="Condensin_H"/>
    <property type="match status" value="1"/>
</dbReference>
<evidence type="ECO:0000256" key="1">
    <source>
        <dbReference type="ARBA" id="ARBA00004286"/>
    </source>
</evidence>
<evidence type="ECO:0000256" key="2">
    <source>
        <dbReference type="ARBA" id="ARBA00004496"/>
    </source>
</evidence>
<dbReference type="Pfam" id="PF05786">
    <property type="entry name" value="Cnd2"/>
    <property type="match status" value="1"/>
</dbReference>
<keyword evidence="6" id="KW-0963">Cytoplasm</keyword>
<evidence type="ECO:0000256" key="8">
    <source>
        <dbReference type="ARBA" id="ARBA00022776"/>
    </source>
</evidence>
<accession>A0ABR1J1N2</accession>
<dbReference type="Proteomes" id="UP001498398">
    <property type="component" value="Unassembled WGS sequence"/>
</dbReference>
<feature type="region of interest" description="Disordered" evidence="12">
    <location>
        <begin position="57"/>
        <end position="90"/>
    </location>
</feature>
<comment type="similarity">
    <text evidence="3 11">Belongs to the CND2 (condensin subunit 2) family.</text>
</comment>
<feature type="region of interest" description="Disordered" evidence="12">
    <location>
        <begin position="523"/>
        <end position="558"/>
    </location>
</feature>
<evidence type="ECO:0000256" key="3">
    <source>
        <dbReference type="ARBA" id="ARBA00009471"/>
    </source>
</evidence>
<evidence type="ECO:0000256" key="10">
    <source>
        <dbReference type="ARBA" id="ARBA00023306"/>
    </source>
</evidence>
<comment type="subcellular location">
    <subcellularLocation>
        <location evidence="1">Chromosome</location>
    </subcellularLocation>
    <subcellularLocation>
        <location evidence="2">Cytoplasm</location>
    </subcellularLocation>
</comment>
<comment type="function">
    <text evidence="11">Regulatory subunit of the condensin complex, a complex required for conversion of interphase chromatin into mitotic-like condense chromosomes.</text>
</comment>
<gene>
    <name evidence="13" type="ORF">VKT23_014828</name>
</gene>
<dbReference type="PANTHER" id="PTHR13108">
    <property type="entry name" value="CONDENSIN COMPLEX SUBUNIT 2"/>
    <property type="match status" value="1"/>
</dbReference>
<evidence type="ECO:0000256" key="5">
    <source>
        <dbReference type="ARBA" id="ARBA00022454"/>
    </source>
</evidence>
<evidence type="ECO:0000256" key="12">
    <source>
        <dbReference type="SAM" id="MobiDB-lite"/>
    </source>
</evidence>
<keyword evidence="14" id="KW-1185">Reference proteome</keyword>
<feature type="compositionally biased region" description="Acidic residues" evidence="12">
    <location>
        <begin position="352"/>
        <end position="363"/>
    </location>
</feature>
<evidence type="ECO:0000256" key="4">
    <source>
        <dbReference type="ARBA" id="ARBA00016065"/>
    </source>
</evidence>
<organism evidence="13 14">
    <name type="scientific">Marasmiellus scandens</name>
    <dbReference type="NCBI Taxonomy" id="2682957"/>
    <lineage>
        <taxon>Eukaryota</taxon>
        <taxon>Fungi</taxon>
        <taxon>Dikarya</taxon>
        <taxon>Basidiomycota</taxon>
        <taxon>Agaricomycotina</taxon>
        <taxon>Agaricomycetes</taxon>
        <taxon>Agaricomycetidae</taxon>
        <taxon>Agaricales</taxon>
        <taxon>Marasmiineae</taxon>
        <taxon>Omphalotaceae</taxon>
        <taxon>Marasmiellus</taxon>
    </lineage>
</organism>
<name>A0ABR1J1N2_9AGAR</name>
<keyword evidence="10 11" id="KW-0131">Cell cycle</keyword>
<evidence type="ECO:0000256" key="11">
    <source>
        <dbReference type="PIRNR" id="PIRNR017126"/>
    </source>
</evidence>
<feature type="region of interest" description="Disordered" evidence="12">
    <location>
        <begin position="475"/>
        <end position="498"/>
    </location>
</feature>